<reference evidence="1" key="1">
    <citation type="journal article" date="2020" name="Nat. Commun.">
        <title>Large-scale genome sequencing of mycorrhizal fungi provides insights into the early evolution of symbiotic traits.</title>
        <authorList>
            <person name="Miyauchi S."/>
            <person name="Kiss E."/>
            <person name="Kuo A."/>
            <person name="Drula E."/>
            <person name="Kohler A."/>
            <person name="Sanchez-Garcia M."/>
            <person name="Morin E."/>
            <person name="Andreopoulos B."/>
            <person name="Barry K.W."/>
            <person name="Bonito G."/>
            <person name="Buee M."/>
            <person name="Carver A."/>
            <person name="Chen C."/>
            <person name="Cichocki N."/>
            <person name="Clum A."/>
            <person name="Culley D."/>
            <person name="Crous P.W."/>
            <person name="Fauchery L."/>
            <person name="Girlanda M."/>
            <person name="Hayes R.D."/>
            <person name="Keri Z."/>
            <person name="LaButti K."/>
            <person name="Lipzen A."/>
            <person name="Lombard V."/>
            <person name="Magnuson J."/>
            <person name="Maillard F."/>
            <person name="Murat C."/>
            <person name="Nolan M."/>
            <person name="Ohm R.A."/>
            <person name="Pangilinan J."/>
            <person name="Pereira M.F."/>
            <person name="Perotto S."/>
            <person name="Peter M."/>
            <person name="Pfister S."/>
            <person name="Riley R."/>
            <person name="Sitrit Y."/>
            <person name="Stielow J.B."/>
            <person name="Szollosi G."/>
            <person name="Zifcakova L."/>
            <person name="Stursova M."/>
            <person name="Spatafora J.W."/>
            <person name="Tedersoo L."/>
            <person name="Vaario L.M."/>
            <person name="Yamada A."/>
            <person name="Yan M."/>
            <person name="Wang P."/>
            <person name="Xu J."/>
            <person name="Bruns T."/>
            <person name="Baldrian P."/>
            <person name="Vilgalys R."/>
            <person name="Dunand C."/>
            <person name="Henrissat B."/>
            <person name="Grigoriev I.V."/>
            <person name="Hibbett D."/>
            <person name="Nagy L.G."/>
            <person name="Martin F.M."/>
        </authorList>
    </citation>
    <scope>NUCLEOTIDE SEQUENCE</scope>
    <source>
        <strain evidence="1">UP504</strain>
    </source>
</reference>
<accession>A0A9P6B143</accession>
<evidence type="ECO:0000313" key="2">
    <source>
        <dbReference type="Proteomes" id="UP000886523"/>
    </source>
</evidence>
<proteinExistence type="predicted"/>
<protein>
    <submittedName>
        <fullName evidence="1">Uncharacterized protein</fullName>
    </submittedName>
</protein>
<dbReference type="Proteomes" id="UP000886523">
    <property type="component" value="Unassembled WGS sequence"/>
</dbReference>
<name>A0A9P6B143_9AGAM</name>
<comment type="caution">
    <text evidence="1">The sequence shown here is derived from an EMBL/GenBank/DDBJ whole genome shotgun (WGS) entry which is preliminary data.</text>
</comment>
<dbReference type="AlphaFoldDB" id="A0A9P6B143"/>
<sequence>MNNISAGQPSQSRETTIFQSIWRGINQEQEDKSNGRITCARRSVVCLRVRRVSQGRNAFGNALNNDRTLSRTSGELFAIFCSRNRQCLVFVHKTKADPDSLLQHFLSTRSLLWSLFSRFLSLIALHKGVGSHRRCVVQPSNPQIIACLLSPLRLPSLPVSPWTSSPFSSPSPLQTPSLHGPPLILSRIPSHWMIILLISIVVSPRILIT</sequence>
<keyword evidence="2" id="KW-1185">Reference proteome</keyword>
<gene>
    <name evidence="1" type="ORF">BS47DRAFT_868555</name>
</gene>
<evidence type="ECO:0000313" key="1">
    <source>
        <dbReference type="EMBL" id="KAF9514426.1"/>
    </source>
</evidence>
<dbReference type="EMBL" id="MU128960">
    <property type="protein sequence ID" value="KAF9514426.1"/>
    <property type="molecule type" value="Genomic_DNA"/>
</dbReference>
<organism evidence="1 2">
    <name type="scientific">Hydnum rufescens UP504</name>
    <dbReference type="NCBI Taxonomy" id="1448309"/>
    <lineage>
        <taxon>Eukaryota</taxon>
        <taxon>Fungi</taxon>
        <taxon>Dikarya</taxon>
        <taxon>Basidiomycota</taxon>
        <taxon>Agaricomycotina</taxon>
        <taxon>Agaricomycetes</taxon>
        <taxon>Cantharellales</taxon>
        <taxon>Hydnaceae</taxon>
        <taxon>Hydnum</taxon>
    </lineage>
</organism>